<reference evidence="1 2" key="1">
    <citation type="submission" date="2024-04" db="EMBL/GenBank/DDBJ databases">
        <authorList>
            <person name="Fracassetti M."/>
        </authorList>
    </citation>
    <scope>NUCLEOTIDE SEQUENCE [LARGE SCALE GENOMIC DNA]</scope>
</reference>
<dbReference type="AlphaFoldDB" id="A0AAV2E7E2"/>
<dbReference type="EMBL" id="OZ034817">
    <property type="protein sequence ID" value="CAL1381795.1"/>
    <property type="molecule type" value="Genomic_DNA"/>
</dbReference>
<organism evidence="1 2">
    <name type="scientific">Linum trigynum</name>
    <dbReference type="NCBI Taxonomy" id="586398"/>
    <lineage>
        <taxon>Eukaryota</taxon>
        <taxon>Viridiplantae</taxon>
        <taxon>Streptophyta</taxon>
        <taxon>Embryophyta</taxon>
        <taxon>Tracheophyta</taxon>
        <taxon>Spermatophyta</taxon>
        <taxon>Magnoliopsida</taxon>
        <taxon>eudicotyledons</taxon>
        <taxon>Gunneridae</taxon>
        <taxon>Pentapetalae</taxon>
        <taxon>rosids</taxon>
        <taxon>fabids</taxon>
        <taxon>Malpighiales</taxon>
        <taxon>Linaceae</taxon>
        <taxon>Linum</taxon>
    </lineage>
</organism>
<evidence type="ECO:0000313" key="1">
    <source>
        <dbReference type="EMBL" id="CAL1381795.1"/>
    </source>
</evidence>
<proteinExistence type="predicted"/>
<dbReference type="Proteomes" id="UP001497516">
    <property type="component" value="Chromosome 4"/>
</dbReference>
<gene>
    <name evidence="1" type="ORF">LTRI10_LOCUS23150</name>
</gene>
<evidence type="ECO:0000313" key="2">
    <source>
        <dbReference type="Proteomes" id="UP001497516"/>
    </source>
</evidence>
<sequence length="73" mass="8488">MRKTKAAEVSVEGYAMGRRLLEWDRRRGDGCLQQHQRLHHIVALLLHVRHFDHAPVNLRLPPPAMVVARIHLL</sequence>
<accession>A0AAV2E7E2</accession>
<name>A0AAV2E7E2_9ROSI</name>
<protein>
    <submittedName>
        <fullName evidence="1">Uncharacterized protein</fullName>
    </submittedName>
</protein>
<keyword evidence="2" id="KW-1185">Reference proteome</keyword>